<dbReference type="Proteomes" id="UP000271241">
    <property type="component" value="Unassembled WGS sequence"/>
</dbReference>
<dbReference type="AlphaFoldDB" id="A0A4P9XID1"/>
<gene>
    <name evidence="1" type="ORF">THASP1DRAFT_26060</name>
</gene>
<proteinExistence type="predicted"/>
<evidence type="ECO:0000313" key="2">
    <source>
        <dbReference type="Proteomes" id="UP000271241"/>
    </source>
</evidence>
<organism evidence="1 2">
    <name type="scientific">Thamnocephalis sphaerospora</name>
    <dbReference type="NCBI Taxonomy" id="78915"/>
    <lineage>
        <taxon>Eukaryota</taxon>
        <taxon>Fungi</taxon>
        <taxon>Fungi incertae sedis</taxon>
        <taxon>Zoopagomycota</taxon>
        <taxon>Zoopagomycotina</taxon>
        <taxon>Zoopagomycetes</taxon>
        <taxon>Zoopagales</taxon>
        <taxon>Sigmoideomycetaceae</taxon>
        <taxon>Thamnocephalis</taxon>
    </lineage>
</organism>
<keyword evidence="2" id="KW-1185">Reference proteome</keyword>
<evidence type="ECO:0000313" key="1">
    <source>
        <dbReference type="EMBL" id="RKP05446.1"/>
    </source>
</evidence>
<sequence>MRFISRSGVTATVALVGLTFVGSLASAASMLPRGHIATAEDLATLKSYLGDYLQFQPQPGLAKPKGSVVTSFRDGTGHIGAIEIRTPSKVMLRELTVMTVTKVGKPRYIEMVDSKDGKQVPELSNAITLGYDEQGDKVMSYKLVTQNGYVTASVEKNADGTNDLNVMLWPADEEFKLKNVPLWDGKEPFFPGDKA</sequence>
<name>A0A4P9XID1_9FUNG</name>
<dbReference type="EMBL" id="KZ993128">
    <property type="protein sequence ID" value="RKP05446.1"/>
    <property type="molecule type" value="Genomic_DNA"/>
</dbReference>
<reference evidence="2" key="1">
    <citation type="journal article" date="2018" name="Nat. Microbiol.">
        <title>Leveraging single-cell genomics to expand the fungal tree of life.</title>
        <authorList>
            <person name="Ahrendt S.R."/>
            <person name="Quandt C.A."/>
            <person name="Ciobanu D."/>
            <person name="Clum A."/>
            <person name="Salamov A."/>
            <person name="Andreopoulos B."/>
            <person name="Cheng J.F."/>
            <person name="Woyke T."/>
            <person name="Pelin A."/>
            <person name="Henrissat B."/>
            <person name="Reynolds N.K."/>
            <person name="Benny G.L."/>
            <person name="Smith M.E."/>
            <person name="James T.Y."/>
            <person name="Grigoriev I.V."/>
        </authorList>
    </citation>
    <scope>NUCLEOTIDE SEQUENCE [LARGE SCALE GENOMIC DNA]</scope>
    <source>
        <strain evidence="2">RSA 1356</strain>
    </source>
</reference>
<accession>A0A4P9XID1</accession>
<protein>
    <submittedName>
        <fullName evidence="1">Uncharacterized protein</fullName>
    </submittedName>
</protein>